<dbReference type="SUPFAM" id="SSF88946">
    <property type="entry name" value="Sigma2 domain of RNA polymerase sigma factors"/>
    <property type="match status" value="1"/>
</dbReference>
<feature type="domain" description="RNA polymerase sigma factor 70 region 4 type 2" evidence="7">
    <location>
        <begin position="130"/>
        <end position="180"/>
    </location>
</feature>
<keyword evidence="3" id="KW-0731">Sigma factor</keyword>
<evidence type="ECO:0000256" key="3">
    <source>
        <dbReference type="ARBA" id="ARBA00023082"/>
    </source>
</evidence>
<dbReference type="CDD" id="cd06171">
    <property type="entry name" value="Sigma70_r4"/>
    <property type="match status" value="1"/>
</dbReference>
<evidence type="ECO:0000256" key="4">
    <source>
        <dbReference type="ARBA" id="ARBA00023125"/>
    </source>
</evidence>
<dbReference type="Pfam" id="PF08281">
    <property type="entry name" value="Sigma70_r4_2"/>
    <property type="match status" value="1"/>
</dbReference>
<keyword evidence="2" id="KW-0805">Transcription regulation</keyword>
<dbReference type="InterPro" id="IPR013325">
    <property type="entry name" value="RNA_pol_sigma_r2"/>
</dbReference>
<dbReference type="AlphaFoldDB" id="A0A2K2U7D9"/>
<keyword evidence="10" id="KW-1185">Reference proteome</keyword>
<dbReference type="Proteomes" id="UP000789325">
    <property type="component" value="Unassembled WGS sequence"/>
</dbReference>
<evidence type="ECO:0000256" key="1">
    <source>
        <dbReference type="ARBA" id="ARBA00010641"/>
    </source>
</evidence>
<evidence type="ECO:0000313" key="10">
    <source>
        <dbReference type="Proteomes" id="UP000236488"/>
    </source>
</evidence>
<gene>
    <name evidence="9" type="ORF">C2L80_02920</name>
    <name evidence="8" type="ORF">K8V16_00510</name>
</gene>
<accession>A0A2K2U7D9</accession>
<dbReference type="Pfam" id="PF04542">
    <property type="entry name" value="Sigma70_r2"/>
    <property type="match status" value="1"/>
</dbReference>
<dbReference type="NCBIfam" id="TIGR02937">
    <property type="entry name" value="sigma70-ECF"/>
    <property type="match status" value="1"/>
</dbReference>
<dbReference type="RefSeq" id="WP_103262601.1">
    <property type="nucleotide sequence ID" value="NZ_PPEL01000007.1"/>
</dbReference>
<keyword evidence="5" id="KW-0804">Transcription</keyword>
<feature type="domain" description="RNA polymerase sigma-70 region 2" evidence="6">
    <location>
        <begin position="19"/>
        <end position="86"/>
    </location>
</feature>
<dbReference type="PANTHER" id="PTHR43133">
    <property type="entry name" value="RNA POLYMERASE ECF-TYPE SIGMA FACTO"/>
    <property type="match status" value="1"/>
</dbReference>
<dbReference type="GO" id="GO:0006352">
    <property type="term" value="P:DNA-templated transcription initiation"/>
    <property type="evidence" value="ECO:0007669"/>
    <property type="project" value="InterPro"/>
</dbReference>
<dbReference type="InterPro" id="IPR036388">
    <property type="entry name" value="WH-like_DNA-bd_sf"/>
</dbReference>
<dbReference type="SUPFAM" id="SSF88659">
    <property type="entry name" value="Sigma3 and sigma4 domains of RNA polymerase sigma factors"/>
    <property type="match status" value="1"/>
</dbReference>
<dbReference type="GO" id="GO:0016987">
    <property type="term" value="F:sigma factor activity"/>
    <property type="evidence" value="ECO:0007669"/>
    <property type="project" value="UniProtKB-KW"/>
</dbReference>
<protein>
    <submittedName>
        <fullName evidence="8">RNA polymerase sigma factor</fullName>
    </submittedName>
    <submittedName>
        <fullName evidence="9">RNA polymerase subunit sigma-24</fullName>
    </submittedName>
</protein>
<reference evidence="8" key="3">
    <citation type="submission" date="2021-09" db="EMBL/GenBank/DDBJ databases">
        <authorList>
            <person name="Gilroy R."/>
        </authorList>
    </citation>
    <scope>NUCLEOTIDE SEQUENCE</scope>
    <source>
        <strain evidence="8">USAMLcec12-2067</strain>
    </source>
</reference>
<dbReference type="Proteomes" id="UP000236488">
    <property type="component" value="Unassembled WGS sequence"/>
</dbReference>
<reference evidence="8" key="2">
    <citation type="journal article" date="2021" name="PeerJ">
        <title>Extensive microbial diversity within the chicken gut microbiome revealed by metagenomics and culture.</title>
        <authorList>
            <person name="Gilroy R."/>
            <person name="Ravi A."/>
            <person name="Getino M."/>
            <person name="Pursley I."/>
            <person name="Horton D.L."/>
            <person name="Alikhan N.F."/>
            <person name="Baker D."/>
            <person name="Gharbi K."/>
            <person name="Hall N."/>
            <person name="Watson M."/>
            <person name="Adriaenssens E.M."/>
            <person name="Foster-Nyarko E."/>
            <person name="Jarju S."/>
            <person name="Secka A."/>
            <person name="Antonio M."/>
            <person name="Oren A."/>
            <person name="Chaudhuri R.R."/>
            <person name="La Ragione R."/>
            <person name="Hildebrand F."/>
            <person name="Pallen M.J."/>
        </authorList>
    </citation>
    <scope>NUCLEOTIDE SEQUENCE</scope>
    <source>
        <strain evidence="8">USAMLcec12-2067</strain>
    </source>
</reference>
<evidence type="ECO:0000259" key="6">
    <source>
        <dbReference type="Pfam" id="PF04542"/>
    </source>
</evidence>
<sequence length="197" mass="21912">MDDLIQRARKGDGEAFAALFERSKQPLWRAAMAVLGNVDDASDALQETAVKAWRAMPRFGGRSAVGTWLMRILLRTCYDLRQTRKRETPCAMGAFDIDAEGADVSWEPSAERALAGGAQARDSDRDEALDVRDALGRLAADDRLVLVLFYVNDFPVRQISQIMNVSEGAVRTRLSRARDRFKAAYRDGSSKEAEVAR</sequence>
<dbReference type="PANTHER" id="PTHR43133:SF8">
    <property type="entry name" value="RNA POLYMERASE SIGMA FACTOR HI_1459-RELATED"/>
    <property type="match status" value="1"/>
</dbReference>
<dbReference type="Gene3D" id="1.10.1740.10">
    <property type="match status" value="1"/>
</dbReference>
<evidence type="ECO:0000256" key="2">
    <source>
        <dbReference type="ARBA" id="ARBA00023015"/>
    </source>
</evidence>
<dbReference type="Gene3D" id="1.10.10.10">
    <property type="entry name" value="Winged helix-like DNA-binding domain superfamily/Winged helix DNA-binding domain"/>
    <property type="match status" value="1"/>
</dbReference>
<dbReference type="EMBL" id="PPEL01000007">
    <property type="protein sequence ID" value="PNV66162.1"/>
    <property type="molecule type" value="Genomic_DNA"/>
</dbReference>
<dbReference type="InterPro" id="IPR007627">
    <property type="entry name" value="RNA_pol_sigma70_r2"/>
</dbReference>
<evidence type="ECO:0000256" key="5">
    <source>
        <dbReference type="ARBA" id="ARBA00023163"/>
    </source>
</evidence>
<evidence type="ECO:0000259" key="7">
    <source>
        <dbReference type="Pfam" id="PF08281"/>
    </source>
</evidence>
<reference evidence="9 10" key="1">
    <citation type="journal article" date="2018" name="Int. J. Syst. Evol. Microbiol.">
        <title>Rubneribacter badeniensis gen. nov., sp. nov. and Enteroscipio rubneri gen. nov., sp. nov., new members of the Eggerthellaceae isolated from human faeces.</title>
        <authorList>
            <person name="Danylec N."/>
            <person name="Gobl A."/>
            <person name="Stoll D.A."/>
            <person name="Hetzer B."/>
            <person name="Kulling S.E."/>
            <person name="Huch M."/>
        </authorList>
    </citation>
    <scope>NUCLEOTIDE SEQUENCE [LARGE SCALE GENOMIC DNA]</scope>
    <source>
        <strain evidence="9 10">ResAG-85</strain>
    </source>
</reference>
<evidence type="ECO:0000313" key="9">
    <source>
        <dbReference type="EMBL" id="PNV66162.1"/>
    </source>
</evidence>
<organism evidence="9 10">
    <name type="scientific">Rubneribacter badeniensis</name>
    <dbReference type="NCBI Taxonomy" id="2070688"/>
    <lineage>
        <taxon>Bacteria</taxon>
        <taxon>Bacillati</taxon>
        <taxon>Actinomycetota</taxon>
        <taxon>Coriobacteriia</taxon>
        <taxon>Eggerthellales</taxon>
        <taxon>Eggerthellaceae</taxon>
        <taxon>Rubneribacter</taxon>
    </lineage>
</organism>
<comment type="similarity">
    <text evidence="1">Belongs to the sigma-70 factor family. ECF subfamily.</text>
</comment>
<keyword evidence="4" id="KW-0238">DNA-binding</keyword>
<dbReference type="InterPro" id="IPR013324">
    <property type="entry name" value="RNA_pol_sigma_r3/r4-like"/>
</dbReference>
<dbReference type="InterPro" id="IPR039425">
    <property type="entry name" value="RNA_pol_sigma-70-like"/>
</dbReference>
<dbReference type="InterPro" id="IPR013249">
    <property type="entry name" value="RNA_pol_sigma70_r4_t2"/>
</dbReference>
<comment type="caution">
    <text evidence="9">The sequence shown here is derived from an EMBL/GenBank/DDBJ whole genome shotgun (WGS) entry which is preliminary data.</text>
</comment>
<dbReference type="InterPro" id="IPR014284">
    <property type="entry name" value="RNA_pol_sigma-70_dom"/>
</dbReference>
<proteinExistence type="inferred from homology"/>
<evidence type="ECO:0000313" key="8">
    <source>
        <dbReference type="EMBL" id="HJH42263.1"/>
    </source>
</evidence>
<dbReference type="GO" id="GO:0003677">
    <property type="term" value="F:DNA binding"/>
    <property type="evidence" value="ECO:0007669"/>
    <property type="project" value="UniProtKB-KW"/>
</dbReference>
<dbReference type="EMBL" id="DYZL01000011">
    <property type="protein sequence ID" value="HJH42263.1"/>
    <property type="molecule type" value="Genomic_DNA"/>
</dbReference>
<name>A0A2K2U7D9_9ACTN</name>